<dbReference type="KEGG" id="tci:A7K98_08395"/>
<dbReference type="AlphaFoldDB" id="A0A1Y0L703"/>
<gene>
    <name evidence="3" type="ORF">A7K98_08395</name>
    <name evidence="4" type="ORF">A7K99_08395</name>
</gene>
<dbReference type="EMBL" id="CP015579">
    <property type="protein sequence ID" value="ARU93793.1"/>
    <property type="molecule type" value="Genomic_DNA"/>
</dbReference>
<organism evidence="3 6">
    <name type="scientific">Tatumella citrea</name>
    <name type="common">Pantoea citrea</name>
    <dbReference type="NCBI Taxonomy" id="53336"/>
    <lineage>
        <taxon>Bacteria</taxon>
        <taxon>Pseudomonadati</taxon>
        <taxon>Pseudomonadota</taxon>
        <taxon>Gammaproteobacteria</taxon>
        <taxon>Enterobacterales</taxon>
        <taxon>Erwiniaceae</taxon>
        <taxon>Tatumella</taxon>
    </lineage>
</organism>
<evidence type="ECO:0000313" key="3">
    <source>
        <dbReference type="EMBL" id="ARU93793.1"/>
    </source>
</evidence>
<name>A0A1Y0L703_TATCI</name>
<dbReference type="GO" id="GO:0016491">
    <property type="term" value="F:oxidoreductase activity"/>
    <property type="evidence" value="ECO:0007669"/>
    <property type="project" value="UniProtKB-KW"/>
</dbReference>
<dbReference type="Gene3D" id="3.50.50.60">
    <property type="entry name" value="FAD/NAD(P)-binding domain"/>
    <property type="match status" value="1"/>
</dbReference>
<keyword evidence="5" id="KW-1185">Reference proteome</keyword>
<evidence type="ECO:0000313" key="4">
    <source>
        <dbReference type="EMBL" id="ARU97831.1"/>
    </source>
</evidence>
<dbReference type="InterPro" id="IPR036188">
    <property type="entry name" value="FAD/NAD-bd_sf"/>
</dbReference>
<dbReference type="GO" id="GO:0005737">
    <property type="term" value="C:cytoplasm"/>
    <property type="evidence" value="ECO:0007669"/>
    <property type="project" value="TreeGrafter"/>
</dbReference>
<evidence type="ECO:0000313" key="6">
    <source>
        <dbReference type="Proteomes" id="UP000195814"/>
    </source>
</evidence>
<feature type="domain" description="FAD dependent oxidoreductase" evidence="2">
    <location>
        <begin position="34"/>
        <end position="386"/>
    </location>
</feature>
<evidence type="ECO:0000256" key="1">
    <source>
        <dbReference type="ARBA" id="ARBA00023002"/>
    </source>
</evidence>
<dbReference type="PANTHER" id="PTHR13847:SF281">
    <property type="entry name" value="FAD DEPENDENT OXIDOREDUCTASE DOMAIN-CONTAINING PROTEIN"/>
    <property type="match status" value="1"/>
</dbReference>
<dbReference type="RefSeq" id="WP_087488153.1">
    <property type="nucleotide sequence ID" value="NZ_CP015579.1"/>
</dbReference>
<accession>A0A1Y0L703</accession>
<dbReference type="PANTHER" id="PTHR13847">
    <property type="entry name" value="SARCOSINE DEHYDROGENASE-RELATED"/>
    <property type="match status" value="1"/>
</dbReference>
<evidence type="ECO:0000259" key="2">
    <source>
        <dbReference type="Pfam" id="PF01266"/>
    </source>
</evidence>
<dbReference type="Proteomes" id="UP000195814">
    <property type="component" value="Chromosome"/>
</dbReference>
<dbReference type="SUPFAM" id="SSF51905">
    <property type="entry name" value="FAD/NAD(P)-binding domain"/>
    <property type="match status" value="1"/>
</dbReference>
<dbReference type="Proteomes" id="UP000195729">
    <property type="component" value="Chromosome"/>
</dbReference>
<dbReference type="Pfam" id="PF01266">
    <property type="entry name" value="DAO"/>
    <property type="match status" value="1"/>
</dbReference>
<dbReference type="EMBL" id="CP015581">
    <property type="protein sequence ID" value="ARU97831.1"/>
    <property type="molecule type" value="Genomic_DNA"/>
</dbReference>
<dbReference type="Gene3D" id="3.30.9.10">
    <property type="entry name" value="D-Amino Acid Oxidase, subunit A, domain 2"/>
    <property type="match status" value="1"/>
</dbReference>
<dbReference type="InterPro" id="IPR006076">
    <property type="entry name" value="FAD-dep_OxRdtase"/>
</dbReference>
<evidence type="ECO:0000313" key="5">
    <source>
        <dbReference type="Proteomes" id="UP000195729"/>
    </source>
</evidence>
<protein>
    <recommendedName>
        <fullName evidence="2">FAD dependent oxidoreductase domain-containing protein</fullName>
    </recommendedName>
</protein>
<dbReference type="OrthoDB" id="6925984at2"/>
<reference evidence="5 6" key="1">
    <citation type="submission" date="2016-05" db="EMBL/GenBank/DDBJ databases">
        <title>Complete genome sequence of two 2,5-diketo-D-glunonic acid producing strain Tatumella citrea.</title>
        <authorList>
            <person name="Duan C."/>
            <person name="Yang J."/>
            <person name="Yang S."/>
        </authorList>
    </citation>
    <scope>NUCLEOTIDE SEQUENCE [LARGE SCALE GENOMIC DNA]</scope>
    <source>
        <strain evidence="4 5">ATCC 39140</strain>
        <strain evidence="3 6">DSM 13699</strain>
    </source>
</reference>
<sequence>MFSRRDGDINDVYWSVVSKERIQPTDRASRDSYDLVVIGAGYCGLSVALHAANQGMSVLLLEAATVGSGASGRNGGAVVPTFPGALTADDIKLRIGNAKGEQYAAQVVAAPEYLFRLIEQHQIQCHPVQRGFIQPGHSEKSLARVKRVYQSWQQRGIDIQWLSGDEVKQSTGAHGYLGGWFQKTGGTVEPFALAQGLARAALTAGCEILENHQVTAIDKQQAQYRVTTERGQFNATKVLIATNAYTRHLAAPLGKSVIPVRLYHTMTRPLTEQERRTVLPEGITFTDLRKSGGFGRLDSLGRLQSGGAVFTPGGKNYGMEHAKLRMKTLFPSLAGIELEYYWEGYCAIADEWIPSLQIHDQGFYSCIGFSTRGVAMSVAAGKIIADILSEQITAAESPLFVKQQRDILFQSVKQYASGLIFPLYKAKDRLKLS</sequence>
<proteinExistence type="predicted"/>
<keyword evidence="1" id="KW-0560">Oxidoreductase</keyword>